<organism evidence="1 2">
    <name type="scientific">Psychrosphaera saromensis</name>
    <dbReference type="NCBI Taxonomy" id="716813"/>
    <lineage>
        <taxon>Bacteria</taxon>
        <taxon>Pseudomonadati</taxon>
        <taxon>Pseudomonadota</taxon>
        <taxon>Gammaproteobacteria</taxon>
        <taxon>Alteromonadales</taxon>
        <taxon>Pseudoalteromonadaceae</taxon>
        <taxon>Psychrosphaera</taxon>
    </lineage>
</organism>
<reference evidence="1 2" key="1">
    <citation type="submission" date="2016-12" db="EMBL/GenBank/DDBJ databases">
        <title>Diversity of luminous bacteria.</title>
        <authorList>
            <person name="Yoshizawa S."/>
            <person name="Kogure K."/>
        </authorList>
    </citation>
    <scope>NUCLEOTIDE SEQUENCE [LARGE SCALE GENOMIC DNA]</scope>
    <source>
        <strain evidence="1 2">SA4-48</strain>
    </source>
</reference>
<evidence type="ECO:0000313" key="2">
    <source>
        <dbReference type="Proteomes" id="UP000239007"/>
    </source>
</evidence>
<evidence type="ECO:0000313" key="1">
    <source>
        <dbReference type="EMBL" id="PQJ52399.1"/>
    </source>
</evidence>
<accession>A0A2S7URN3</accession>
<name>A0A2S7URN3_9GAMM</name>
<evidence type="ECO:0008006" key="3">
    <source>
        <dbReference type="Google" id="ProtNLM"/>
    </source>
</evidence>
<proteinExistence type="predicted"/>
<keyword evidence="2" id="KW-1185">Reference proteome</keyword>
<protein>
    <recommendedName>
        <fullName evidence="3">DUF4340 domain-containing protein</fullName>
    </recommendedName>
</protein>
<dbReference type="OrthoDB" id="5587008at2"/>
<dbReference type="RefSeq" id="WP_105050858.1">
    <property type="nucleotide sequence ID" value="NZ_BMYG01000005.1"/>
</dbReference>
<dbReference type="EMBL" id="MSCH01000003">
    <property type="protein sequence ID" value="PQJ52399.1"/>
    <property type="molecule type" value="Genomic_DNA"/>
</dbReference>
<comment type="caution">
    <text evidence="1">The sequence shown here is derived from an EMBL/GenBank/DDBJ whole genome shotgun (WGS) entry which is preliminary data.</text>
</comment>
<dbReference type="AlphaFoldDB" id="A0A2S7URN3"/>
<gene>
    <name evidence="1" type="ORF">BTO11_01185</name>
</gene>
<dbReference type="Proteomes" id="UP000239007">
    <property type="component" value="Unassembled WGS sequence"/>
</dbReference>
<sequence length="167" mass="19018">MRTGLSQRGWNNVLIFASLFMIVLFNSTHQRFVSNENNKVKRTLIDSNSLIQNIDYSGLRFERIGANWRTVSAITLDKELIPADVVSHWTSTSIELLTNEPAINSSNTRLPISVDVLGTKQTLIFEFIIDNDLGLVYVFDHHLAQWMMIDQSQLPLFIPLVLLNITS</sequence>